<keyword evidence="10" id="KW-0067">ATP-binding</keyword>
<feature type="domain" description="Pyruvate kinase C-terminal" evidence="17">
    <location>
        <begin position="295"/>
        <end position="394"/>
    </location>
</feature>
<evidence type="ECO:0000259" key="16">
    <source>
        <dbReference type="Pfam" id="PF00224"/>
    </source>
</evidence>
<feature type="domain" description="Pyruvate kinase barrel" evidence="16">
    <location>
        <begin position="30"/>
        <end position="259"/>
    </location>
</feature>
<evidence type="ECO:0000313" key="19">
    <source>
        <dbReference type="Proteomes" id="UP001206925"/>
    </source>
</evidence>
<keyword evidence="8" id="KW-0547">Nucleotide-binding</keyword>
<dbReference type="Gene3D" id="3.20.20.60">
    <property type="entry name" value="Phosphoenolpyruvate-binding domains"/>
    <property type="match status" value="1"/>
</dbReference>
<accession>A0AAD5BRJ5</accession>
<keyword evidence="11 15" id="KW-0460">Magnesium</keyword>
<dbReference type="PROSITE" id="PS00110">
    <property type="entry name" value="PYRUVATE_KINASE"/>
    <property type="match status" value="1"/>
</dbReference>
<dbReference type="GO" id="GO:0004743">
    <property type="term" value="F:pyruvate kinase activity"/>
    <property type="evidence" value="ECO:0007669"/>
    <property type="project" value="UniProtKB-EC"/>
</dbReference>
<name>A0AAD5BRJ5_AMBAR</name>
<dbReference type="InterPro" id="IPR040442">
    <property type="entry name" value="Pyrv_kinase-like_dom_sf"/>
</dbReference>
<dbReference type="Gene3D" id="3.40.1380.20">
    <property type="entry name" value="Pyruvate kinase, C-terminal domain"/>
    <property type="match status" value="1"/>
</dbReference>
<dbReference type="Gene3D" id="2.40.33.10">
    <property type="entry name" value="PK beta-barrel domain-like"/>
    <property type="match status" value="1"/>
</dbReference>
<dbReference type="FunFam" id="3.20.20.60:FF:000025">
    <property type="entry name" value="Pyruvate kinase"/>
    <property type="match status" value="1"/>
</dbReference>
<dbReference type="InterPro" id="IPR001697">
    <property type="entry name" value="Pyr_Knase"/>
</dbReference>
<dbReference type="AlphaFoldDB" id="A0AAD5BRJ5"/>
<comment type="catalytic activity">
    <reaction evidence="14 15">
        <text>pyruvate + ATP = phosphoenolpyruvate + ADP + H(+)</text>
        <dbReference type="Rhea" id="RHEA:18157"/>
        <dbReference type="ChEBI" id="CHEBI:15361"/>
        <dbReference type="ChEBI" id="CHEBI:15378"/>
        <dbReference type="ChEBI" id="CHEBI:30616"/>
        <dbReference type="ChEBI" id="CHEBI:58702"/>
        <dbReference type="ChEBI" id="CHEBI:456216"/>
        <dbReference type="EC" id="2.7.1.40"/>
    </reaction>
</comment>
<evidence type="ECO:0000256" key="13">
    <source>
        <dbReference type="ARBA" id="ARBA00023317"/>
    </source>
</evidence>
<dbReference type="Proteomes" id="UP001206925">
    <property type="component" value="Unassembled WGS sequence"/>
</dbReference>
<evidence type="ECO:0000256" key="11">
    <source>
        <dbReference type="ARBA" id="ARBA00022842"/>
    </source>
</evidence>
<dbReference type="PANTHER" id="PTHR11817">
    <property type="entry name" value="PYRUVATE KINASE"/>
    <property type="match status" value="1"/>
</dbReference>
<dbReference type="GO" id="GO:0009570">
    <property type="term" value="C:chloroplast stroma"/>
    <property type="evidence" value="ECO:0007669"/>
    <property type="project" value="UniProtKB-ARBA"/>
</dbReference>
<evidence type="ECO:0000256" key="10">
    <source>
        <dbReference type="ARBA" id="ARBA00022840"/>
    </source>
</evidence>
<protein>
    <recommendedName>
        <fullName evidence="5 15">Pyruvate kinase</fullName>
        <ecNumber evidence="5 15">2.7.1.40</ecNumber>
    </recommendedName>
</protein>
<organism evidence="18 19">
    <name type="scientific">Ambrosia artemisiifolia</name>
    <name type="common">Common ragweed</name>
    <dbReference type="NCBI Taxonomy" id="4212"/>
    <lineage>
        <taxon>Eukaryota</taxon>
        <taxon>Viridiplantae</taxon>
        <taxon>Streptophyta</taxon>
        <taxon>Embryophyta</taxon>
        <taxon>Tracheophyta</taxon>
        <taxon>Spermatophyta</taxon>
        <taxon>Magnoliopsida</taxon>
        <taxon>eudicotyledons</taxon>
        <taxon>Gunneridae</taxon>
        <taxon>Pentapetalae</taxon>
        <taxon>asterids</taxon>
        <taxon>campanulids</taxon>
        <taxon>Asterales</taxon>
        <taxon>Asteraceae</taxon>
        <taxon>Asteroideae</taxon>
        <taxon>Heliantheae alliance</taxon>
        <taxon>Heliantheae</taxon>
        <taxon>Ambrosia</taxon>
    </lineage>
</organism>
<evidence type="ECO:0000256" key="1">
    <source>
        <dbReference type="ARBA" id="ARBA00001946"/>
    </source>
</evidence>
<evidence type="ECO:0000256" key="3">
    <source>
        <dbReference type="ARBA" id="ARBA00004997"/>
    </source>
</evidence>
<evidence type="ECO:0000256" key="15">
    <source>
        <dbReference type="RuleBase" id="RU000504"/>
    </source>
</evidence>
<comment type="cofactor">
    <cofactor evidence="2">
        <name>K(+)</name>
        <dbReference type="ChEBI" id="CHEBI:29103"/>
    </cofactor>
</comment>
<comment type="pathway">
    <text evidence="3 15">Carbohydrate degradation; glycolysis; pyruvate from D-glyceraldehyde 3-phosphate: step 5/5.</text>
</comment>
<dbReference type="InterPro" id="IPR018209">
    <property type="entry name" value="Pyrv_Knase_AS"/>
</dbReference>
<evidence type="ECO:0000313" key="18">
    <source>
        <dbReference type="EMBL" id="KAI7727964.1"/>
    </source>
</evidence>
<comment type="cofactor">
    <cofactor evidence="1">
        <name>Mg(2+)</name>
        <dbReference type="ChEBI" id="CHEBI:18420"/>
    </cofactor>
</comment>
<reference evidence="18" key="1">
    <citation type="submission" date="2022-06" db="EMBL/GenBank/DDBJ databases">
        <title>Uncovering the hologenomic basis of an extraordinary plant invasion.</title>
        <authorList>
            <person name="Bieker V.C."/>
            <person name="Martin M.D."/>
            <person name="Gilbert T."/>
            <person name="Hodgins K."/>
            <person name="Battlay P."/>
            <person name="Petersen B."/>
            <person name="Wilson J."/>
        </authorList>
    </citation>
    <scope>NUCLEOTIDE SEQUENCE</scope>
    <source>
        <strain evidence="18">AA19_3_7</strain>
        <tissue evidence="18">Leaf</tissue>
    </source>
</reference>
<dbReference type="Pfam" id="PF00224">
    <property type="entry name" value="PK"/>
    <property type="match status" value="1"/>
</dbReference>
<dbReference type="SUPFAM" id="SSF50800">
    <property type="entry name" value="PK beta-barrel domain-like"/>
    <property type="match status" value="1"/>
</dbReference>
<evidence type="ECO:0000256" key="4">
    <source>
        <dbReference type="ARBA" id="ARBA00008663"/>
    </source>
</evidence>
<dbReference type="InterPro" id="IPR036918">
    <property type="entry name" value="Pyrv_Knase_C_sf"/>
</dbReference>
<evidence type="ECO:0000259" key="17">
    <source>
        <dbReference type="Pfam" id="PF02887"/>
    </source>
</evidence>
<keyword evidence="12 15" id="KW-0324">Glycolysis</keyword>
<gene>
    <name evidence="18" type="ORF">M8C21_002809</name>
</gene>
<keyword evidence="9 15" id="KW-0418">Kinase</keyword>
<dbReference type="SUPFAM" id="SSF51621">
    <property type="entry name" value="Phosphoenolpyruvate/pyruvate domain"/>
    <property type="match status" value="1"/>
</dbReference>
<dbReference type="InterPro" id="IPR015795">
    <property type="entry name" value="Pyrv_Knase_C"/>
</dbReference>
<evidence type="ECO:0000256" key="9">
    <source>
        <dbReference type="ARBA" id="ARBA00022777"/>
    </source>
</evidence>
<evidence type="ECO:0000256" key="7">
    <source>
        <dbReference type="ARBA" id="ARBA00022723"/>
    </source>
</evidence>
<dbReference type="SUPFAM" id="SSF52935">
    <property type="entry name" value="PK C-terminal domain-like"/>
    <property type="match status" value="1"/>
</dbReference>
<sequence>KDQFGTLPLKSEKFNEGSIWLFTTEKFDGGRPFTVQANYEGFNEGVKEGDELVVDGGMATFEVVERIGNDLRCKCTDPGLLLPRAKFSFWRDGKLVEKHHELTTFSEKDWSDIEFGISEGVDFIALSFVKDAAAVKHLKDYLLTKNKSVKVLAKIESLESLKNLEEIVEASDGIMVARGDLGVEIPLEQVPAVQEEIIDLCRKLNKPVIIASQLLESMIEYPTPTRAEVADVSEAVRQRADALMLSGESAMGSYGQKAISVLRMTSARMELWGREENQQSFLPQIGESLPDQVAEQICSCACQMANKLGVDAIFVYTTHGQMASLLCRNRPNPPIFAFTNKNSTQMALTLEWGVVPIAFDLSEDMDANVSTTTHLMKAKGVMRQGDVILVVSDVIPMSVTPTVYQSLQVVVIE</sequence>
<dbReference type="GO" id="GO:0030955">
    <property type="term" value="F:potassium ion binding"/>
    <property type="evidence" value="ECO:0007669"/>
    <property type="project" value="InterPro"/>
</dbReference>
<dbReference type="InterPro" id="IPR015813">
    <property type="entry name" value="Pyrv/PenolPyrv_kinase-like_dom"/>
</dbReference>
<feature type="non-terminal residue" evidence="18">
    <location>
        <position position="413"/>
    </location>
</feature>
<dbReference type="GO" id="GO:0016301">
    <property type="term" value="F:kinase activity"/>
    <property type="evidence" value="ECO:0007669"/>
    <property type="project" value="UniProtKB-KW"/>
</dbReference>
<comment type="caution">
    <text evidence="18">The sequence shown here is derived from an EMBL/GenBank/DDBJ whole genome shotgun (WGS) entry which is preliminary data.</text>
</comment>
<keyword evidence="6 15" id="KW-0808">Transferase</keyword>
<dbReference type="InterPro" id="IPR015806">
    <property type="entry name" value="Pyrv_Knase_insert_dom_sf"/>
</dbReference>
<keyword evidence="19" id="KW-1185">Reference proteome</keyword>
<evidence type="ECO:0000256" key="8">
    <source>
        <dbReference type="ARBA" id="ARBA00022741"/>
    </source>
</evidence>
<dbReference type="NCBIfam" id="TIGR01064">
    <property type="entry name" value="pyruv_kin"/>
    <property type="match status" value="1"/>
</dbReference>
<dbReference type="InterPro" id="IPR015793">
    <property type="entry name" value="Pyrv_Knase_brl"/>
</dbReference>
<dbReference type="EC" id="2.7.1.40" evidence="5 15"/>
<dbReference type="Pfam" id="PF02887">
    <property type="entry name" value="PK_C"/>
    <property type="match status" value="1"/>
</dbReference>
<comment type="similarity">
    <text evidence="4 15">Belongs to the pyruvate kinase family.</text>
</comment>
<evidence type="ECO:0000256" key="14">
    <source>
        <dbReference type="ARBA" id="ARBA00048152"/>
    </source>
</evidence>
<evidence type="ECO:0000256" key="12">
    <source>
        <dbReference type="ARBA" id="ARBA00023152"/>
    </source>
</evidence>
<evidence type="ECO:0000256" key="6">
    <source>
        <dbReference type="ARBA" id="ARBA00022679"/>
    </source>
</evidence>
<dbReference type="GO" id="GO:0005524">
    <property type="term" value="F:ATP binding"/>
    <property type="evidence" value="ECO:0007669"/>
    <property type="project" value="UniProtKB-KW"/>
</dbReference>
<dbReference type="GO" id="GO:0000287">
    <property type="term" value="F:magnesium ion binding"/>
    <property type="evidence" value="ECO:0007669"/>
    <property type="project" value="InterPro"/>
</dbReference>
<evidence type="ECO:0000256" key="2">
    <source>
        <dbReference type="ARBA" id="ARBA00001958"/>
    </source>
</evidence>
<keyword evidence="13" id="KW-0670">Pyruvate</keyword>
<evidence type="ECO:0000256" key="5">
    <source>
        <dbReference type="ARBA" id="ARBA00012142"/>
    </source>
</evidence>
<keyword evidence="7" id="KW-0479">Metal-binding</keyword>
<dbReference type="PRINTS" id="PR01050">
    <property type="entry name" value="PYRUVTKNASE"/>
</dbReference>
<dbReference type="EMBL" id="JAMZMK010011282">
    <property type="protein sequence ID" value="KAI7727964.1"/>
    <property type="molecule type" value="Genomic_DNA"/>
</dbReference>
<dbReference type="InterPro" id="IPR011037">
    <property type="entry name" value="Pyrv_Knase-like_insert_dom_sf"/>
</dbReference>
<proteinExistence type="inferred from homology"/>